<name>A0AAN0N617_9BACU</name>
<proteinExistence type="predicted"/>
<organism evidence="1">
    <name type="scientific">Nesodiprion zhejiangensis nucleopolyhedrovirus</name>
    <dbReference type="NCBI Taxonomy" id="3135970"/>
    <lineage>
        <taxon>Viruses</taxon>
        <taxon>Viruses incertae sedis</taxon>
        <taxon>Naldaviricetes</taxon>
        <taxon>Lefavirales</taxon>
        <taxon>Baculoviridae</taxon>
    </lineage>
</organism>
<dbReference type="EMBL" id="OR723730">
    <property type="protein sequence ID" value="WYD57084.1"/>
    <property type="molecule type" value="Genomic_DNA"/>
</dbReference>
<reference evidence="1" key="1">
    <citation type="submission" date="2023-10" db="EMBL/GenBank/DDBJ databases">
        <authorList>
            <person name="Wang Q."/>
        </authorList>
    </citation>
    <scope>NUCLEOTIDE SEQUENCE</scope>
    <source>
        <strain evidence="1">BJZYA2014</strain>
    </source>
</reference>
<accession>A0AAN0N617</accession>
<evidence type="ECO:0000313" key="1">
    <source>
        <dbReference type="EMBL" id="WYD57084.1"/>
    </source>
</evidence>
<protein>
    <submittedName>
        <fullName evidence="1">Uncharacterized protein</fullName>
    </submittedName>
</protein>
<sequence>MEFIDNFFHNIKNTISVEAGSQIFASNCTKYLTEIYKDKNLYDMYIECLQKLDNGQINPEIIYNHFENIQKQMSDRQFIIVYNNFIRNPQVREIIKKCIQNSPSQNDLITLYKILCDCIYNVNNM</sequence>
<gene>
    <name evidence="1" type="ORF">NezhNPV_ORF39</name>
</gene>